<gene>
    <name evidence="7" type="ORF">ODALV1_LOCUS29637</name>
</gene>
<keyword evidence="8" id="KW-1185">Reference proteome</keyword>
<keyword evidence="3" id="KW-0862">Zinc</keyword>
<evidence type="ECO:0000259" key="6">
    <source>
        <dbReference type="PROSITE" id="PS50157"/>
    </source>
</evidence>
<protein>
    <recommendedName>
        <fullName evidence="6">C2H2-type domain-containing protein</fullName>
    </recommendedName>
</protein>
<dbReference type="Proteomes" id="UP001642540">
    <property type="component" value="Unassembled WGS sequence"/>
</dbReference>
<feature type="region of interest" description="Disordered" evidence="5">
    <location>
        <begin position="195"/>
        <end position="279"/>
    </location>
</feature>
<sequence>MPDENTIVVRDISPIGNEVVNMEVDDDAVEVTTVQEEFERVLVIEDYDVPQISSTLNCWVPGSSTELGVSIANLRRSPPPPYGKLGNMTKIMSPRRTPPNFQIKAGPPLKIYLNPPKLQLTKSPFLDKTRNPQPCGKVLEPTTSALASLRLQNPILEKDENEEGRETNPLLPELATETSFEISLKRKRNVLDKFVGTQNTPEKDKRVNFENNDADGQLKPKLLLDGHGRDLQGETSEEMTKISYSAAGSEASQSKPATEMEPAEEEIETTRGDDAENGSDVDIEIGREAKKQQFQGKIKPSAFICTVCNRSFKTTRALNEHFRTHSGERPYACDQCGKKFAARGAFWNHQQTHTKGRPHKCQFCDFRSVQARSMRAHVKRLHKNL</sequence>
<dbReference type="Gene3D" id="3.30.160.60">
    <property type="entry name" value="Classic Zinc Finger"/>
    <property type="match status" value="2"/>
</dbReference>
<organism evidence="7 8">
    <name type="scientific">Orchesella dallaii</name>
    <dbReference type="NCBI Taxonomy" id="48710"/>
    <lineage>
        <taxon>Eukaryota</taxon>
        <taxon>Metazoa</taxon>
        <taxon>Ecdysozoa</taxon>
        <taxon>Arthropoda</taxon>
        <taxon>Hexapoda</taxon>
        <taxon>Collembola</taxon>
        <taxon>Entomobryomorpha</taxon>
        <taxon>Entomobryoidea</taxon>
        <taxon>Orchesellidae</taxon>
        <taxon>Orchesellinae</taxon>
        <taxon>Orchesella</taxon>
    </lineage>
</organism>
<evidence type="ECO:0000256" key="4">
    <source>
        <dbReference type="PROSITE-ProRule" id="PRU00042"/>
    </source>
</evidence>
<dbReference type="EMBL" id="CAXLJM020000158">
    <property type="protein sequence ID" value="CAL8143504.1"/>
    <property type="molecule type" value="Genomic_DNA"/>
</dbReference>
<dbReference type="SMART" id="SM00355">
    <property type="entry name" value="ZnF_C2H2"/>
    <property type="match status" value="3"/>
</dbReference>
<feature type="domain" description="C2H2-type" evidence="6">
    <location>
        <begin position="331"/>
        <end position="358"/>
    </location>
</feature>
<dbReference type="PANTHER" id="PTHR23235:SF120">
    <property type="entry name" value="KRUPPEL-LIKE FACTOR 15"/>
    <property type="match status" value="1"/>
</dbReference>
<dbReference type="PROSITE" id="PS00028">
    <property type="entry name" value="ZINC_FINGER_C2H2_1"/>
    <property type="match status" value="2"/>
</dbReference>
<proteinExistence type="predicted"/>
<evidence type="ECO:0000313" key="8">
    <source>
        <dbReference type="Proteomes" id="UP001642540"/>
    </source>
</evidence>
<comment type="caution">
    <text evidence="7">The sequence shown here is derived from an EMBL/GenBank/DDBJ whole genome shotgun (WGS) entry which is preliminary data.</text>
</comment>
<dbReference type="InterPro" id="IPR036236">
    <property type="entry name" value="Znf_C2H2_sf"/>
</dbReference>
<dbReference type="Pfam" id="PF13912">
    <property type="entry name" value="zf-C2H2_6"/>
    <property type="match status" value="1"/>
</dbReference>
<evidence type="ECO:0000256" key="3">
    <source>
        <dbReference type="ARBA" id="ARBA00022833"/>
    </source>
</evidence>
<evidence type="ECO:0000256" key="1">
    <source>
        <dbReference type="ARBA" id="ARBA00022723"/>
    </source>
</evidence>
<dbReference type="SUPFAM" id="SSF57667">
    <property type="entry name" value="beta-beta-alpha zinc fingers"/>
    <property type="match status" value="2"/>
</dbReference>
<dbReference type="Pfam" id="PF00096">
    <property type="entry name" value="zf-C2H2"/>
    <property type="match status" value="1"/>
</dbReference>
<feature type="domain" description="C2H2-type" evidence="6">
    <location>
        <begin position="303"/>
        <end position="330"/>
    </location>
</feature>
<dbReference type="PANTHER" id="PTHR23235">
    <property type="entry name" value="KRUEPPEL-LIKE TRANSCRIPTION FACTOR"/>
    <property type="match status" value="1"/>
</dbReference>
<feature type="compositionally biased region" description="Basic and acidic residues" evidence="5">
    <location>
        <begin position="216"/>
        <end position="232"/>
    </location>
</feature>
<evidence type="ECO:0000313" key="7">
    <source>
        <dbReference type="EMBL" id="CAL8143504.1"/>
    </source>
</evidence>
<evidence type="ECO:0000256" key="2">
    <source>
        <dbReference type="ARBA" id="ARBA00022771"/>
    </source>
</evidence>
<evidence type="ECO:0000256" key="5">
    <source>
        <dbReference type="SAM" id="MobiDB-lite"/>
    </source>
</evidence>
<keyword evidence="1" id="KW-0479">Metal-binding</keyword>
<keyword evidence="2 4" id="KW-0863">Zinc-finger</keyword>
<dbReference type="PROSITE" id="PS50157">
    <property type="entry name" value="ZINC_FINGER_C2H2_2"/>
    <property type="match status" value="2"/>
</dbReference>
<accession>A0ABP1S492</accession>
<reference evidence="7 8" key="1">
    <citation type="submission" date="2024-08" db="EMBL/GenBank/DDBJ databases">
        <authorList>
            <person name="Cucini C."/>
            <person name="Frati F."/>
        </authorList>
    </citation>
    <scope>NUCLEOTIDE SEQUENCE [LARGE SCALE GENOMIC DNA]</scope>
</reference>
<dbReference type="InterPro" id="IPR013087">
    <property type="entry name" value="Znf_C2H2_type"/>
</dbReference>
<name>A0ABP1S492_9HEXA</name>